<dbReference type="RefSeq" id="WP_188644004.1">
    <property type="nucleotide sequence ID" value="NZ_BMKL01000001.1"/>
</dbReference>
<evidence type="ECO:0000313" key="5">
    <source>
        <dbReference type="EMBL" id="GGD91178.1"/>
    </source>
</evidence>
<dbReference type="Gene3D" id="1.10.287.470">
    <property type="entry name" value="Helix hairpin bin"/>
    <property type="match status" value="2"/>
</dbReference>
<gene>
    <name evidence="5" type="ORF">GCM10011515_08540</name>
</gene>
<reference evidence="6" key="1">
    <citation type="journal article" date="2019" name="Int. J. Syst. Evol. Microbiol.">
        <title>The Global Catalogue of Microorganisms (GCM) 10K type strain sequencing project: providing services to taxonomists for standard genome sequencing and annotation.</title>
        <authorList>
            <consortium name="The Broad Institute Genomics Platform"/>
            <consortium name="The Broad Institute Genome Sequencing Center for Infectious Disease"/>
            <person name="Wu L."/>
            <person name="Ma J."/>
        </authorList>
    </citation>
    <scope>NUCLEOTIDE SEQUENCE [LARGE SCALE GENOMIC DNA]</scope>
    <source>
        <strain evidence="6">CGMCC 1.15959</strain>
    </source>
</reference>
<proteinExistence type="predicted"/>
<evidence type="ECO:0000313" key="6">
    <source>
        <dbReference type="Proteomes" id="UP000619041"/>
    </source>
</evidence>
<organism evidence="5 6">
    <name type="scientific">Tsuneonella deserti</name>
    <dbReference type="NCBI Taxonomy" id="2035528"/>
    <lineage>
        <taxon>Bacteria</taxon>
        <taxon>Pseudomonadati</taxon>
        <taxon>Pseudomonadota</taxon>
        <taxon>Alphaproteobacteria</taxon>
        <taxon>Sphingomonadales</taxon>
        <taxon>Erythrobacteraceae</taxon>
        <taxon>Tsuneonella</taxon>
    </lineage>
</organism>
<evidence type="ECO:0000259" key="4">
    <source>
        <dbReference type="Pfam" id="PF25881"/>
    </source>
</evidence>
<accession>A0ABQ1S2L5</accession>
<evidence type="ECO:0000256" key="2">
    <source>
        <dbReference type="ARBA" id="ARBA00023054"/>
    </source>
</evidence>
<feature type="domain" description="YbhG-like alpha-helical hairpin" evidence="4">
    <location>
        <begin position="76"/>
        <end position="205"/>
    </location>
</feature>
<sequence>MNRRTIILFILGAGLLIAALATSGFGLLKKEEQGLTLYGNVDVRQVELGFRVGGRIAEMPFEEGARVRAGAVLARLDRRTFDDAVADASAQVAQAEAELARQRNGNRSQDIARARANVSEQRALAEKARIDLARRESLFPSGAVSQAVVNASRGEYRAALARVQAAEQALSLQNAGSRPEDIRAASAQREAATARLNRARTDIADTELRAPSAGTLLTRAQEPGAIVQGGQTVMTLTIDRPMRIRAYVAEEDLSRIAPGTRAQVTADGNPSTYRGTISFISPTAEFTPKSVQTESLRADLVYRVRILIENPDGRLRQGQPVTVSIPSAMPRKD</sequence>
<comment type="subcellular location">
    <subcellularLocation>
        <location evidence="1">Cell envelope</location>
    </subcellularLocation>
</comment>
<evidence type="ECO:0000256" key="1">
    <source>
        <dbReference type="ARBA" id="ARBA00004196"/>
    </source>
</evidence>
<dbReference type="SUPFAM" id="SSF111369">
    <property type="entry name" value="HlyD-like secretion proteins"/>
    <property type="match status" value="2"/>
</dbReference>
<keyword evidence="6" id="KW-1185">Reference proteome</keyword>
<dbReference type="InterPro" id="IPR050465">
    <property type="entry name" value="UPF0194_transport"/>
</dbReference>
<dbReference type="PANTHER" id="PTHR32347">
    <property type="entry name" value="EFFLUX SYSTEM COMPONENT YKNX-RELATED"/>
    <property type="match status" value="1"/>
</dbReference>
<dbReference type="Proteomes" id="UP000619041">
    <property type="component" value="Unassembled WGS sequence"/>
</dbReference>
<dbReference type="Pfam" id="PF25881">
    <property type="entry name" value="HH_YBHG"/>
    <property type="match status" value="1"/>
</dbReference>
<protein>
    <submittedName>
        <fullName evidence="5">UPF0194 membrane protein RB0873</fullName>
    </submittedName>
</protein>
<dbReference type="InterPro" id="IPR059052">
    <property type="entry name" value="HH_YbhG-like"/>
</dbReference>
<dbReference type="Gene3D" id="2.40.30.170">
    <property type="match status" value="1"/>
</dbReference>
<feature type="coiled-coil region" evidence="3">
    <location>
        <begin position="182"/>
        <end position="209"/>
    </location>
</feature>
<evidence type="ECO:0000256" key="3">
    <source>
        <dbReference type="SAM" id="Coils"/>
    </source>
</evidence>
<comment type="caution">
    <text evidence="5">The sequence shown here is derived from an EMBL/GenBank/DDBJ whole genome shotgun (WGS) entry which is preliminary data.</text>
</comment>
<dbReference type="PANTHER" id="PTHR32347:SF29">
    <property type="entry name" value="UPF0194 MEMBRANE PROTEIN YBHG"/>
    <property type="match status" value="1"/>
</dbReference>
<keyword evidence="2 3" id="KW-0175">Coiled coil</keyword>
<name>A0ABQ1S2L5_9SPHN</name>
<dbReference type="EMBL" id="BMKL01000001">
    <property type="protein sequence ID" value="GGD91178.1"/>
    <property type="molecule type" value="Genomic_DNA"/>
</dbReference>
<dbReference type="Gene3D" id="2.40.50.100">
    <property type="match status" value="1"/>
</dbReference>
<feature type="coiled-coil region" evidence="3">
    <location>
        <begin position="85"/>
        <end position="131"/>
    </location>
</feature>